<gene>
    <name evidence="2" type="ORF">SDC9_147465</name>
</gene>
<evidence type="ECO:0000256" key="1">
    <source>
        <dbReference type="SAM" id="Phobius"/>
    </source>
</evidence>
<keyword evidence="1" id="KW-0472">Membrane</keyword>
<keyword evidence="1" id="KW-0812">Transmembrane</keyword>
<feature type="transmembrane region" description="Helical" evidence="1">
    <location>
        <begin position="12"/>
        <end position="36"/>
    </location>
</feature>
<feature type="transmembrane region" description="Helical" evidence="1">
    <location>
        <begin position="56"/>
        <end position="74"/>
    </location>
</feature>
<reference evidence="2" key="1">
    <citation type="submission" date="2019-08" db="EMBL/GenBank/DDBJ databases">
        <authorList>
            <person name="Kucharzyk K."/>
            <person name="Murdoch R.W."/>
            <person name="Higgins S."/>
            <person name="Loffler F."/>
        </authorList>
    </citation>
    <scope>NUCLEOTIDE SEQUENCE</scope>
</reference>
<dbReference type="AlphaFoldDB" id="A0A645EEE9"/>
<keyword evidence="1" id="KW-1133">Transmembrane helix</keyword>
<name>A0A645EEE9_9ZZZZ</name>
<evidence type="ECO:0008006" key="3">
    <source>
        <dbReference type="Google" id="ProtNLM"/>
    </source>
</evidence>
<evidence type="ECO:0000313" key="2">
    <source>
        <dbReference type="EMBL" id="MPN00271.1"/>
    </source>
</evidence>
<dbReference type="EMBL" id="VSSQ01046300">
    <property type="protein sequence ID" value="MPN00271.1"/>
    <property type="molecule type" value="Genomic_DNA"/>
</dbReference>
<sequence>MGSAAAGPLYAAFPVAGVLLKKGVSLTNVFIFIGAWSTTKIPMLLFEAGNLGTRFMLLRLGCNIVGILIIAAILTRTTSSEERAALYESAKEL</sequence>
<protein>
    <recommendedName>
        <fullName evidence="3">Permease</fullName>
    </recommendedName>
</protein>
<accession>A0A645EEE9</accession>
<proteinExistence type="predicted"/>
<comment type="caution">
    <text evidence="2">The sequence shown here is derived from an EMBL/GenBank/DDBJ whole genome shotgun (WGS) entry which is preliminary data.</text>
</comment>
<organism evidence="2">
    <name type="scientific">bioreactor metagenome</name>
    <dbReference type="NCBI Taxonomy" id="1076179"/>
    <lineage>
        <taxon>unclassified sequences</taxon>
        <taxon>metagenomes</taxon>
        <taxon>ecological metagenomes</taxon>
    </lineage>
</organism>